<proteinExistence type="predicted"/>
<reference evidence="2" key="1">
    <citation type="submission" date="2017-02" db="UniProtKB">
        <authorList>
            <consortium name="WormBaseParasite"/>
        </authorList>
    </citation>
    <scope>IDENTIFICATION</scope>
</reference>
<keyword evidence="1" id="KW-1185">Reference proteome</keyword>
<evidence type="ECO:0000313" key="2">
    <source>
        <dbReference type="WBParaSite" id="SMUV_0001020001-mRNA-1"/>
    </source>
</evidence>
<protein>
    <submittedName>
        <fullName evidence="2">Uncharacterized protein</fullName>
    </submittedName>
</protein>
<evidence type="ECO:0000313" key="1">
    <source>
        <dbReference type="Proteomes" id="UP000046393"/>
    </source>
</evidence>
<accession>A0A0N5AYZ7</accession>
<sequence length="82" mass="8591">MDESSVSRGTRRTAESPFLVDVTPQRNLKVIAAATAVSPSRQPSLPPPPSLPLPLPLPLPPSVTAVDIAATAVDVVQSFKVH</sequence>
<dbReference type="WBParaSite" id="SMUV_0001020001-mRNA-1">
    <property type="protein sequence ID" value="SMUV_0001020001-mRNA-1"/>
    <property type="gene ID" value="SMUV_0001020001"/>
</dbReference>
<dbReference type="AlphaFoldDB" id="A0A0N5AYZ7"/>
<organism evidence="1 2">
    <name type="scientific">Syphacia muris</name>
    <dbReference type="NCBI Taxonomy" id="451379"/>
    <lineage>
        <taxon>Eukaryota</taxon>
        <taxon>Metazoa</taxon>
        <taxon>Ecdysozoa</taxon>
        <taxon>Nematoda</taxon>
        <taxon>Chromadorea</taxon>
        <taxon>Rhabditida</taxon>
        <taxon>Spirurina</taxon>
        <taxon>Oxyuridomorpha</taxon>
        <taxon>Oxyuroidea</taxon>
        <taxon>Oxyuridae</taxon>
        <taxon>Syphacia</taxon>
    </lineage>
</organism>
<dbReference type="Proteomes" id="UP000046393">
    <property type="component" value="Unplaced"/>
</dbReference>
<name>A0A0N5AYZ7_9BILA</name>